<evidence type="ECO:0000256" key="2">
    <source>
        <dbReference type="ARBA" id="ARBA00010581"/>
    </source>
</evidence>
<dbReference type="AlphaFoldDB" id="A0A7W7SY78"/>
<evidence type="ECO:0000259" key="12">
    <source>
        <dbReference type="PROSITE" id="PS50253"/>
    </source>
</evidence>
<evidence type="ECO:0000256" key="4">
    <source>
        <dbReference type="ARBA" id="ARBA00022475"/>
    </source>
</evidence>
<proteinExistence type="inferred from homology"/>
<dbReference type="EC" id="7.1.1.9" evidence="3"/>
<organism evidence="13 14">
    <name type="scientific">Micromonospora polyrhachis</name>
    <dbReference type="NCBI Taxonomy" id="1282883"/>
    <lineage>
        <taxon>Bacteria</taxon>
        <taxon>Bacillati</taxon>
        <taxon>Actinomycetota</taxon>
        <taxon>Actinomycetes</taxon>
        <taxon>Micromonosporales</taxon>
        <taxon>Micromonosporaceae</taxon>
        <taxon>Micromonospora</taxon>
    </lineage>
</organism>
<evidence type="ECO:0000256" key="9">
    <source>
        <dbReference type="ARBA" id="ARBA00031625"/>
    </source>
</evidence>
<dbReference type="GO" id="GO:0019646">
    <property type="term" value="P:aerobic electron transport chain"/>
    <property type="evidence" value="ECO:0007669"/>
    <property type="project" value="InterPro"/>
</dbReference>
<dbReference type="RefSeq" id="WP_184538804.1">
    <property type="nucleotide sequence ID" value="NZ_JACHJW010000001.1"/>
</dbReference>
<feature type="domain" description="Heme-copper oxidase subunit III family profile" evidence="12">
    <location>
        <begin position="27"/>
        <end position="204"/>
    </location>
</feature>
<evidence type="ECO:0000256" key="1">
    <source>
        <dbReference type="ARBA" id="ARBA00004651"/>
    </source>
</evidence>
<evidence type="ECO:0000256" key="6">
    <source>
        <dbReference type="ARBA" id="ARBA00022989"/>
    </source>
</evidence>
<evidence type="ECO:0000256" key="7">
    <source>
        <dbReference type="ARBA" id="ARBA00023136"/>
    </source>
</evidence>
<feature type="transmembrane region" description="Helical" evidence="11">
    <location>
        <begin position="100"/>
        <end position="119"/>
    </location>
</feature>
<dbReference type="EMBL" id="JACHJW010000001">
    <property type="protein sequence ID" value="MBB4962532.1"/>
    <property type="molecule type" value="Genomic_DNA"/>
</dbReference>
<keyword evidence="14" id="KW-1185">Reference proteome</keyword>
<evidence type="ECO:0000313" key="14">
    <source>
        <dbReference type="Proteomes" id="UP000578819"/>
    </source>
</evidence>
<dbReference type="SUPFAM" id="SSF81452">
    <property type="entry name" value="Cytochrome c oxidase subunit III-like"/>
    <property type="match status" value="1"/>
</dbReference>
<keyword evidence="6 11" id="KW-1133">Transmembrane helix</keyword>
<dbReference type="PANTHER" id="PTHR11403">
    <property type="entry name" value="CYTOCHROME C OXIDASE SUBUNIT III"/>
    <property type="match status" value="1"/>
</dbReference>
<dbReference type="InterPro" id="IPR035973">
    <property type="entry name" value="Cyt_c_oxidase_su3-like_sf"/>
</dbReference>
<evidence type="ECO:0000256" key="11">
    <source>
        <dbReference type="SAM" id="Phobius"/>
    </source>
</evidence>
<evidence type="ECO:0000256" key="5">
    <source>
        <dbReference type="ARBA" id="ARBA00022692"/>
    </source>
</evidence>
<comment type="subcellular location">
    <subcellularLocation>
        <location evidence="1 10">Cell membrane</location>
        <topology evidence="1 10">Multi-pass membrane protein</topology>
    </subcellularLocation>
</comment>
<comment type="caution">
    <text evidence="13">The sequence shown here is derived from an EMBL/GenBank/DDBJ whole genome shotgun (WGS) entry which is preliminary data.</text>
</comment>
<feature type="transmembrane region" description="Helical" evidence="11">
    <location>
        <begin position="68"/>
        <end position="88"/>
    </location>
</feature>
<dbReference type="GO" id="GO:0005886">
    <property type="term" value="C:plasma membrane"/>
    <property type="evidence" value="ECO:0007669"/>
    <property type="project" value="UniProtKB-SubCell"/>
</dbReference>
<protein>
    <recommendedName>
        <fullName evidence="3">cytochrome-c oxidase</fullName>
        <ecNumber evidence="3">7.1.1.9</ecNumber>
    </recommendedName>
    <alternativeName>
        <fullName evidence="8">Cytochrome aa3 subunit 3</fullName>
    </alternativeName>
    <alternativeName>
        <fullName evidence="9">Cytochrome c oxidase polypeptide III</fullName>
    </alternativeName>
</protein>
<feature type="transmembrane region" description="Helical" evidence="11">
    <location>
        <begin position="26"/>
        <end position="48"/>
    </location>
</feature>
<evidence type="ECO:0000313" key="13">
    <source>
        <dbReference type="EMBL" id="MBB4962532.1"/>
    </source>
</evidence>
<evidence type="ECO:0000256" key="10">
    <source>
        <dbReference type="RuleBase" id="RU003376"/>
    </source>
</evidence>
<sequence length="205" mass="22675">MRGGVAAVTEPAALATELPAGRSTGWWGMALFIATESTLFAALLGSYFYLRFQAGPQWPPAGIRPPELFLPLIMTALLLPSSLPLLWAERGIRRGQQWRLRAGLAATIALGASFLSLQAMEYASSLEEFTFTTDVYGSLYYVITGFHGAHVTIGLLMLTWLLAAALRGKFGVRRHERVRIAALYWHFVDLVWAAILFTVYLSPRL</sequence>
<dbReference type="InterPro" id="IPR000298">
    <property type="entry name" value="Cyt_c_oxidase-like_su3"/>
</dbReference>
<dbReference type="Proteomes" id="UP000578819">
    <property type="component" value="Unassembled WGS sequence"/>
</dbReference>
<comment type="similarity">
    <text evidence="2 10">Belongs to the cytochrome c oxidase subunit 3 family.</text>
</comment>
<evidence type="ECO:0000256" key="8">
    <source>
        <dbReference type="ARBA" id="ARBA00031400"/>
    </source>
</evidence>
<dbReference type="Gene3D" id="1.20.120.80">
    <property type="entry name" value="Cytochrome c oxidase, subunit III, four-helix bundle"/>
    <property type="match status" value="1"/>
</dbReference>
<dbReference type="Pfam" id="PF00510">
    <property type="entry name" value="COX3"/>
    <property type="match status" value="1"/>
</dbReference>
<feature type="transmembrane region" description="Helical" evidence="11">
    <location>
        <begin position="139"/>
        <end position="162"/>
    </location>
</feature>
<feature type="transmembrane region" description="Helical" evidence="11">
    <location>
        <begin position="183"/>
        <end position="202"/>
    </location>
</feature>
<dbReference type="GO" id="GO:0004129">
    <property type="term" value="F:cytochrome-c oxidase activity"/>
    <property type="evidence" value="ECO:0007669"/>
    <property type="project" value="UniProtKB-EC"/>
</dbReference>
<keyword evidence="5 10" id="KW-0812">Transmembrane</keyword>
<keyword evidence="4" id="KW-1003">Cell membrane</keyword>
<dbReference type="CDD" id="cd00386">
    <property type="entry name" value="Heme_Cu_Oxidase_III_like"/>
    <property type="match status" value="1"/>
</dbReference>
<evidence type="ECO:0000256" key="3">
    <source>
        <dbReference type="ARBA" id="ARBA00012949"/>
    </source>
</evidence>
<dbReference type="InterPro" id="IPR013833">
    <property type="entry name" value="Cyt_c_oxidase_su3_a-hlx"/>
</dbReference>
<gene>
    <name evidence="13" type="ORF">FHR38_006265</name>
</gene>
<dbReference type="InterPro" id="IPR024791">
    <property type="entry name" value="Cyt_c/ubiquinol_Oxase_su3"/>
</dbReference>
<keyword evidence="7 11" id="KW-0472">Membrane</keyword>
<reference evidence="13 14" key="1">
    <citation type="submission" date="2020-08" db="EMBL/GenBank/DDBJ databases">
        <title>Sequencing the genomes of 1000 actinobacteria strains.</title>
        <authorList>
            <person name="Klenk H.-P."/>
        </authorList>
    </citation>
    <scope>NUCLEOTIDE SEQUENCE [LARGE SCALE GENOMIC DNA]</scope>
    <source>
        <strain evidence="13 14">DSM 45886</strain>
    </source>
</reference>
<dbReference type="PANTHER" id="PTHR11403:SF2">
    <property type="entry name" value="CYTOCHROME BO(3) UBIQUINOL OXIDASE SUBUNIT 3"/>
    <property type="match status" value="1"/>
</dbReference>
<name>A0A7W7SY78_9ACTN</name>
<accession>A0A7W7SY78</accession>
<dbReference type="PROSITE" id="PS50253">
    <property type="entry name" value="COX3"/>
    <property type="match status" value="1"/>
</dbReference>